<evidence type="ECO:0000313" key="7">
    <source>
        <dbReference type="EMBL" id="MDT0275330.1"/>
    </source>
</evidence>
<dbReference type="Proteomes" id="UP001183222">
    <property type="component" value="Unassembled WGS sequence"/>
</dbReference>
<feature type="domain" description="Glycosyl transferase family 1" evidence="5">
    <location>
        <begin position="207"/>
        <end position="363"/>
    </location>
</feature>
<comment type="similarity">
    <text evidence="1">Belongs to the glycosyltransferase group 1 family. Glycosyltransferase 4 subfamily.</text>
</comment>
<evidence type="ECO:0000256" key="1">
    <source>
        <dbReference type="ARBA" id="ARBA00009481"/>
    </source>
</evidence>
<dbReference type="PANTHER" id="PTHR12526">
    <property type="entry name" value="GLYCOSYLTRANSFERASE"/>
    <property type="match status" value="1"/>
</dbReference>
<keyword evidence="3 7" id="KW-0808">Transferase</keyword>
<dbReference type="EMBL" id="JAVREI010000002">
    <property type="protein sequence ID" value="MDT0275330.1"/>
    <property type="molecule type" value="Genomic_DNA"/>
</dbReference>
<organism evidence="7 8">
    <name type="scientific">Blastococcus goldschmidtiae</name>
    <dbReference type="NCBI Taxonomy" id="3075546"/>
    <lineage>
        <taxon>Bacteria</taxon>
        <taxon>Bacillati</taxon>
        <taxon>Actinomycetota</taxon>
        <taxon>Actinomycetes</taxon>
        <taxon>Geodermatophilales</taxon>
        <taxon>Geodermatophilaceae</taxon>
        <taxon>Blastococcus</taxon>
    </lineage>
</organism>
<evidence type="ECO:0000259" key="6">
    <source>
        <dbReference type="Pfam" id="PF13579"/>
    </source>
</evidence>
<evidence type="ECO:0000313" key="8">
    <source>
        <dbReference type="Proteomes" id="UP001183222"/>
    </source>
</evidence>
<evidence type="ECO:0000256" key="3">
    <source>
        <dbReference type="ARBA" id="ARBA00022679"/>
    </source>
</evidence>
<dbReference type="SUPFAM" id="SSF53756">
    <property type="entry name" value="UDP-Glycosyltransferase/glycogen phosphorylase"/>
    <property type="match status" value="1"/>
</dbReference>
<dbReference type="Pfam" id="PF13579">
    <property type="entry name" value="Glyco_trans_4_4"/>
    <property type="match status" value="1"/>
</dbReference>
<reference evidence="8" key="1">
    <citation type="submission" date="2023-07" db="EMBL/GenBank/DDBJ databases">
        <title>30 novel species of actinomycetes from the DSMZ collection.</title>
        <authorList>
            <person name="Nouioui I."/>
        </authorList>
    </citation>
    <scope>NUCLEOTIDE SEQUENCE [LARGE SCALE GENOMIC DNA]</scope>
    <source>
        <strain evidence="8">DSM 46792</strain>
    </source>
</reference>
<dbReference type="InterPro" id="IPR001296">
    <property type="entry name" value="Glyco_trans_1"/>
</dbReference>
<evidence type="ECO:0000256" key="2">
    <source>
        <dbReference type="ARBA" id="ARBA00022676"/>
    </source>
</evidence>
<keyword evidence="8" id="KW-1185">Reference proteome</keyword>
<comment type="caution">
    <text evidence="7">The sequence shown here is derived from an EMBL/GenBank/DDBJ whole genome shotgun (WGS) entry which is preliminary data.</text>
</comment>
<dbReference type="CDD" id="cd03801">
    <property type="entry name" value="GT4_PimA-like"/>
    <property type="match status" value="1"/>
</dbReference>
<dbReference type="Gene3D" id="3.40.50.2000">
    <property type="entry name" value="Glycogen Phosphorylase B"/>
    <property type="match status" value="2"/>
</dbReference>
<dbReference type="InterPro" id="IPR028098">
    <property type="entry name" value="Glyco_trans_4-like_N"/>
</dbReference>
<dbReference type="PANTHER" id="PTHR12526:SF640">
    <property type="entry name" value="COLANIC ACID BIOSYNTHESIS GLYCOSYLTRANSFERASE WCAL-RELATED"/>
    <property type="match status" value="1"/>
</dbReference>
<accession>A0ABU2K580</accession>
<dbReference type="EC" id="2.4.-.-" evidence="7"/>
<evidence type="ECO:0000259" key="5">
    <source>
        <dbReference type="Pfam" id="PF00534"/>
    </source>
</evidence>
<protein>
    <submittedName>
        <fullName evidence="7">Glycosyltransferase family 4 protein</fullName>
        <ecNumber evidence="7">2.4.-.-</ecNumber>
    </submittedName>
</protein>
<evidence type="ECO:0000256" key="4">
    <source>
        <dbReference type="SAM" id="MobiDB-lite"/>
    </source>
</evidence>
<name>A0ABU2K580_9ACTN</name>
<sequence length="443" mass="48233">MGRGPRCGSKPPLGCISVPRVLYRTTDIDVLFVNWRDVSHPEGGGSERYVQRIAEGLAAAGLRVTLFCAEHGRAPREETVNGVRIVRRGGRLSIYPRAMAFVRRHKPRLVVDVQNGIPFCSTLVTRSPVTTVVFHVHKEQWPIVFGRIGGRIGWWLESVVAPKVYRRVPYVTISDATGREMAGLGIAPERITLVPVGTEPIVDVPTPRSESPRLITLGRLVPHKQVEHSLKILARLSDRWPDLTLAVVGEGWWEDTLRAQAERLGVADRVEFLGFLDETGKHEQLAAAWVFVCPSIKEGWGMVVIEAGGHGVPTVGYHSSGGLQESVVDGVSGLLVDDLDQMTDAVARLLDDTDARRAMGEAAVRHAATFEWSASVREFAGVLARSVRESPRPGVREGAAELVARLEGIQHSTGDPAREPAARLEASVTGNAPFREPASSGLP</sequence>
<gene>
    <name evidence="7" type="ORF">RM425_05390</name>
</gene>
<dbReference type="Pfam" id="PF00534">
    <property type="entry name" value="Glycos_transf_1"/>
    <property type="match status" value="1"/>
</dbReference>
<proteinExistence type="inferred from homology"/>
<feature type="domain" description="Glycosyltransferase subfamily 4-like N-terminal" evidence="6">
    <location>
        <begin position="44"/>
        <end position="197"/>
    </location>
</feature>
<dbReference type="GO" id="GO:0016757">
    <property type="term" value="F:glycosyltransferase activity"/>
    <property type="evidence" value="ECO:0007669"/>
    <property type="project" value="UniProtKB-KW"/>
</dbReference>
<feature type="region of interest" description="Disordered" evidence="4">
    <location>
        <begin position="407"/>
        <end position="443"/>
    </location>
</feature>
<keyword evidence="2 7" id="KW-0328">Glycosyltransferase</keyword>
<dbReference type="RefSeq" id="WP_311344153.1">
    <property type="nucleotide sequence ID" value="NZ_JAVREI010000002.1"/>
</dbReference>